<evidence type="ECO:0000256" key="1">
    <source>
        <dbReference type="SAM" id="MobiDB-lite"/>
    </source>
</evidence>
<dbReference type="Proteomes" id="UP000265618">
    <property type="component" value="Unassembled WGS sequence"/>
</dbReference>
<reference evidence="2 3" key="1">
    <citation type="journal article" date="2018" name="PLoS ONE">
        <title>The draft genome of Kipferlia bialata reveals reductive genome evolution in fornicate parasites.</title>
        <authorList>
            <person name="Tanifuji G."/>
            <person name="Takabayashi S."/>
            <person name="Kume K."/>
            <person name="Takagi M."/>
            <person name="Nakayama T."/>
            <person name="Kamikawa R."/>
            <person name="Inagaki Y."/>
            <person name="Hashimoto T."/>
        </authorList>
    </citation>
    <scope>NUCLEOTIDE SEQUENCE [LARGE SCALE GENOMIC DNA]</scope>
    <source>
        <strain evidence="2">NY0173</strain>
    </source>
</reference>
<comment type="caution">
    <text evidence="2">The sequence shown here is derived from an EMBL/GenBank/DDBJ whole genome shotgun (WGS) entry which is preliminary data.</text>
</comment>
<dbReference type="EMBL" id="BDIP01000069">
    <property type="protein sequence ID" value="GIQ79874.1"/>
    <property type="molecule type" value="Genomic_DNA"/>
</dbReference>
<organism evidence="2 3">
    <name type="scientific">Kipferlia bialata</name>
    <dbReference type="NCBI Taxonomy" id="797122"/>
    <lineage>
        <taxon>Eukaryota</taxon>
        <taxon>Metamonada</taxon>
        <taxon>Carpediemonas-like organisms</taxon>
        <taxon>Kipferlia</taxon>
    </lineage>
</organism>
<feature type="region of interest" description="Disordered" evidence="1">
    <location>
        <begin position="183"/>
        <end position="216"/>
    </location>
</feature>
<proteinExistence type="predicted"/>
<evidence type="ECO:0000313" key="2">
    <source>
        <dbReference type="EMBL" id="GIQ79874.1"/>
    </source>
</evidence>
<accession>A0A9K3GDK0</accession>
<protein>
    <submittedName>
        <fullName evidence="2">Uncharacterized protein</fullName>
    </submittedName>
</protein>
<sequence>MCALNGQMANLRTMHVFTVETRQWWTLPIPTGKVAKKHPWPPGLYIETAINLEGHLVVLGLDMSMRRMVMWKYTPQSKISVEQAPVKAKPTKRVRSRAPRGKKRAVEKDTWIHGEWEEIAPPAIQREIEAVVVQGETIVFDKPSKRIARWFPCGVSGAVDTYAIPDAPTEEGVEAPTRINRSRVPRPISYSDPGAANRRETKGMGEPLPFPIPKGRHDPSLMAVGHRMVVTMWDHGEGEMSDPDNYDEPAEYPDETWDDRYRREAQRGPPLRRTHAYNILTKEWEDWGVTGESHPGVTHGQMCRIGPHACLCVEHQRLPHHIGVLEDAVPLFSFQYLHPEDTGHV</sequence>
<gene>
    <name evidence="2" type="ORF">KIPB_000577</name>
</gene>
<feature type="region of interest" description="Disordered" evidence="1">
    <location>
        <begin position="87"/>
        <end position="107"/>
    </location>
</feature>
<evidence type="ECO:0000313" key="3">
    <source>
        <dbReference type="Proteomes" id="UP000265618"/>
    </source>
</evidence>
<dbReference type="AlphaFoldDB" id="A0A9K3GDK0"/>
<keyword evidence="3" id="KW-1185">Reference proteome</keyword>
<name>A0A9K3GDK0_9EUKA</name>
<feature type="compositionally biased region" description="Basic residues" evidence="1">
    <location>
        <begin position="89"/>
        <end position="103"/>
    </location>
</feature>